<dbReference type="FunFam" id="1.20.1640.10:FF:000018">
    <property type="entry name" value="Transmembrane transport protein MmpL10"/>
    <property type="match status" value="1"/>
</dbReference>
<feature type="transmembrane region" description="Helical" evidence="7">
    <location>
        <begin position="290"/>
        <end position="314"/>
    </location>
</feature>
<feature type="transmembrane region" description="Helical" evidence="7">
    <location>
        <begin position="190"/>
        <end position="210"/>
    </location>
</feature>
<comment type="caution">
    <text evidence="9">The sequence shown here is derived from an EMBL/GenBank/DDBJ whole genome shotgun (WGS) entry which is preliminary data.</text>
</comment>
<name>A0A1A2YZE8_9MYCO</name>
<feature type="transmembrane region" description="Helical" evidence="7">
    <location>
        <begin position="18"/>
        <end position="37"/>
    </location>
</feature>
<dbReference type="SUPFAM" id="SSF82866">
    <property type="entry name" value="Multidrug efflux transporter AcrB transmembrane domain"/>
    <property type="match status" value="2"/>
</dbReference>
<feature type="transmembrane region" description="Helical" evidence="7">
    <location>
        <begin position="248"/>
        <end position="269"/>
    </location>
</feature>
<dbReference type="Gene3D" id="1.20.1640.10">
    <property type="entry name" value="Multidrug efflux transporter AcrB transmembrane domain"/>
    <property type="match status" value="2"/>
</dbReference>
<keyword evidence="3" id="KW-1003">Cell membrane</keyword>
<evidence type="ECO:0000256" key="5">
    <source>
        <dbReference type="ARBA" id="ARBA00022989"/>
    </source>
</evidence>
<evidence type="ECO:0000256" key="1">
    <source>
        <dbReference type="ARBA" id="ARBA00004651"/>
    </source>
</evidence>
<feature type="transmembrane region" description="Helical" evidence="7">
    <location>
        <begin position="375"/>
        <end position="397"/>
    </location>
</feature>
<organism evidence="9 10">
    <name type="scientific">Mycobacterium kyorinense</name>
    <dbReference type="NCBI Taxonomy" id="487514"/>
    <lineage>
        <taxon>Bacteria</taxon>
        <taxon>Bacillati</taxon>
        <taxon>Actinomycetota</taxon>
        <taxon>Actinomycetes</taxon>
        <taxon>Mycobacteriales</taxon>
        <taxon>Mycobacteriaceae</taxon>
        <taxon>Mycobacterium</taxon>
    </lineage>
</organism>
<evidence type="ECO:0000256" key="4">
    <source>
        <dbReference type="ARBA" id="ARBA00022692"/>
    </source>
</evidence>
<dbReference type="InterPro" id="IPR050545">
    <property type="entry name" value="Mycobact_MmpL"/>
</dbReference>
<dbReference type="PANTHER" id="PTHR33406">
    <property type="entry name" value="MEMBRANE PROTEIN MJ1562-RELATED"/>
    <property type="match status" value="1"/>
</dbReference>
<feature type="transmembrane region" description="Helical" evidence="7">
    <location>
        <begin position="855"/>
        <end position="875"/>
    </location>
</feature>
<dbReference type="PANTHER" id="PTHR33406:SF6">
    <property type="entry name" value="MEMBRANE PROTEIN YDGH-RELATED"/>
    <property type="match status" value="1"/>
</dbReference>
<evidence type="ECO:0000259" key="8">
    <source>
        <dbReference type="Pfam" id="PF03176"/>
    </source>
</evidence>
<protein>
    <recommendedName>
        <fullName evidence="8">Membrane transport protein MMPL domain-containing protein</fullName>
    </recommendedName>
</protein>
<evidence type="ECO:0000313" key="10">
    <source>
        <dbReference type="Proteomes" id="UP000093592"/>
    </source>
</evidence>
<dbReference type="Proteomes" id="UP000093592">
    <property type="component" value="Unassembled WGS sequence"/>
</dbReference>
<proteinExistence type="inferred from homology"/>
<feature type="transmembrane region" description="Helical" evidence="7">
    <location>
        <begin position="326"/>
        <end position="354"/>
    </location>
</feature>
<dbReference type="GO" id="GO:0005886">
    <property type="term" value="C:plasma membrane"/>
    <property type="evidence" value="ECO:0007669"/>
    <property type="project" value="UniProtKB-SubCell"/>
</dbReference>
<keyword evidence="5 7" id="KW-1133">Transmembrane helix</keyword>
<dbReference type="InterPro" id="IPR004707">
    <property type="entry name" value="MmpL_fam"/>
</dbReference>
<dbReference type="NCBIfam" id="TIGR00833">
    <property type="entry name" value="actII"/>
    <property type="match status" value="1"/>
</dbReference>
<dbReference type="RefSeq" id="WP_065015469.1">
    <property type="nucleotide sequence ID" value="NZ_LZKJ01000145.1"/>
</dbReference>
<dbReference type="AlphaFoldDB" id="A0A1A2YZE8"/>
<feature type="transmembrane region" description="Helical" evidence="7">
    <location>
        <begin position="762"/>
        <end position="780"/>
    </location>
</feature>
<evidence type="ECO:0000256" key="2">
    <source>
        <dbReference type="ARBA" id="ARBA00010157"/>
    </source>
</evidence>
<evidence type="ECO:0000256" key="3">
    <source>
        <dbReference type="ARBA" id="ARBA00022475"/>
    </source>
</evidence>
<evidence type="ECO:0000313" key="9">
    <source>
        <dbReference type="EMBL" id="OBI43654.1"/>
    </source>
</evidence>
<feature type="transmembrane region" description="Helical" evidence="7">
    <location>
        <begin position="881"/>
        <end position="902"/>
    </location>
</feature>
<comment type="similarity">
    <text evidence="2">Belongs to the resistance-nodulation-cell division (RND) (TC 2.A.6) family. MmpL subfamily.</text>
</comment>
<feature type="domain" description="Membrane transport protein MMPL" evidence="8">
    <location>
        <begin position="51"/>
        <end position="379"/>
    </location>
</feature>
<gene>
    <name evidence="9" type="ORF">A5707_04495</name>
</gene>
<evidence type="ECO:0000256" key="7">
    <source>
        <dbReference type="SAM" id="Phobius"/>
    </source>
</evidence>
<sequence length="972" mass="105390">MSDHRAPRGFVPHTIRRLAVPIILLWVGVAALTNIAVPNLETVAKAHQVGMSSPSAPALQAMKHIGKVFEQFDSDSAAMIVLEGDKPLGDDAHRFYDTLIHRLEQDTKHVEHIQDFWGDPLTASASQSNDGKAALVQVYLAGNQGDALAGESVDAVRDIVDHTPAPKGVKAYVTGAAPLITDQFEVGNKGILKVTLITFVVIVTMLLWVYRSVVTTMLVLVTVLVELAAARGVVAVLGNYGLIGLSTFSVNILTLLAIAAGTDYAIFVLGRYHEARGAGEDRKTAFDTMFHGTAHVVLGSGLTITGAVYCLTFARQPYFQSMGVPSAVGMLVSVMTALTLAPAVLAVGSRFGLLEPRVTMRTRGWRRIGTAIVRWPAPILVVTIAVALVGLLALPGYKTSYDSKPYLPAATPAKIGYAAAERHFSQARLNPELLMVEADHDLRNPADMLVLERIAKNVFHTPGIAKVQAITRPLGTPLDHSSIPFQLSQQSVGQVMNLKYQKDRAADLLKQAGELRKTIDILQQQYALQQQTAAATHEQTQSFHDTIGTITDLRDKIANFEDFFRPIRSYFYWEKHCYDIPVCFALRNVFDAIDGIDELTEQFESITASLDKLDALQPQLVALIPPQIQSQMTNLELTLSNYATNSGINNQSAFANDNPAAMGQAFDKAKNDDSFYLPPEVFSNPDFKRGLKLFMSPDGKAAQMIITHEGDPATPEGISHIDAIKNAAKESVKGTPLEGSHIYLAGTAATYKDIQDSVKYDLMIVGIAALSLILLIMMIITRSLVAAIVIVGTVALSLGASFGLSVLVWQDILGMQLYWVVLALAVILLLAVGSDYNLLLISRFKEEIGAGLKTGIIRAMAGSGSVVTTAGLVFAATMSSFAFSALVILGQVGTTIALGLLFDTLIVRSFMTPSIAALLGRWFWWPQRVRPRPASQMLQPYGSRPAVRQLLLWDDPEEDDAPVSSVKRGIRV</sequence>
<dbReference type="FunFam" id="1.20.1640.10:FF:000020">
    <property type="entry name" value="Transmembrane transport protein MmpL10"/>
    <property type="match status" value="1"/>
</dbReference>
<accession>A0A1A2YZE8</accession>
<comment type="subcellular location">
    <subcellularLocation>
        <location evidence="1">Cell membrane</location>
        <topology evidence="1">Multi-pass membrane protein</topology>
    </subcellularLocation>
</comment>
<dbReference type="OrthoDB" id="4747874at2"/>
<evidence type="ECO:0000256" key="6">
    <source>
        <dbReference type="ARBA" id="ARBA00023136"/>
    </source>
</evidence>
<feature type="domain" description="Membrane transport protein MMPL" evidence="8">
    <location>
        <begin position="600"/>
        <end position="935"/>
    </location>
</feature>
<feature type="transmembrane region" description="Helical" evidence="7">
    <location>
        <begin position="815"/>
        <end position="834"/>
    </location>
</feature>
<keyword evidence="4 7" id="KW-0812">Transmembrane</keyword>
<dbReference type="InterPro" id="IPR004869">
    <property type="entry name" value="MMPL_dom"/>
</dbReference>
<dbReference type="EMBL" id="LZKJ01000145">
    <property type="protein sequence ID" value="OBI43654.1"/>
    <property type="molecule type" value="Genomic_DNA"/>
</dbReference>
<dbReference type="Pfam" id="PF03176">
    <property type="entry name" value="MMPL"/>
    <property type="match status" value="2"/>
</dbReference>
<reference evidence="10" key="1">
    <citation type="submission" date="2016-06" db="EMBL/GenBank/DDBJ databases">
        <authorList>
            <person name="Sutton G."/>
            <person name="Brinkac L."/>
            <person name="Sanka R."/>
            <person name="Adams M."/>
            <person name="Lau E."/>
            <person name="Sam S."/>
            <person name="Sreng N."/>
            <person name="Him V."/>
            <person name="Kerleguer A."/>
            <person name="Cheng S."/>
        </authorList>
    </citation>
    <scope>NUCLEOTIDE SEQUENCE [LARGE SCALE GENOMIC DNA]</scope>
    <source>
        <strain evidence="10">E861</strain>
    </source>
</reference>
<keyword evidence="6 7" id="KW-0472">Membrane</keyword>
<feature type="transmembrane region" description="Helical" evidence="7">
    <location>
        <begin position="787"/>
        <end position="809"/>
    </location>
</feature>